<feature type="region of interest" description="Disordered" evidence="1">
    <location>
        <begin position="229"/>
        <end position="251"/>
    </location>
</feature>
<name>A0AAN9V0E2_9PEZI</name>
<organism evidence="2 3">
    <name type="scientific">Diatrype stigma</name>
    <dbReference type="NCBI Taxonomy" id="117547"/>
    <lineage>
        <taxon>Eukaryota</taxon>
        <taxon>Fungi</taxon>
        <taxon>Dikarya</taxon>
        <taxon>Ascomycota</taxon>
        <taxon>Pezizomycotina</taxon>
        <taxon>Sordariomycetes</taxon>
        <taxon>Xylariomycetidae</taxon>
        <taxon>Xylariales</taxon>
        <taxon>Diatrypaceae</taxon>
        <taxon>Diatrype</taxon>
    </lineage>
</organism>
<accession>A0AAN9V0E2</accession>
<evidence type="ECO:0008006" key="4">
    <source>
        <dbReference type="Google" id="ProtNLM"/>
    </source>
</evidence>
<feature type="compositionally biased region" description="Low complexity" evidence="1">
    <location>
        <begin position="382"/>
        <end position="395"/>
    </location>
</feature>
<protein>
    <recommendedName>
        <fullName evidence="4">DUF1479-domain-containing protein</fullName>
    </recommendedName>
</protein>
<dbReference type="SUPFAM" id="SSF51197">
    <property type="entry name" value="Clavaminate synthase-like"/>
    <property type="match status" value="1"/>
</dbReference>
<dbReference type="AlphaFoldDB" id="A0AAN9V0E2"/>
<sequence>MNIPNANAIAMPGLTSHRDAAVDASFTDFLSLPYPNSNDDPLPLPERFARLKHKLVAGHEAAITESWYRLLRRLREEADHIAAVGTDIVPTIDYLDIHDPERAAAFTAALKQRGVAVVRRVVPPNVAAAWKEETLEYVDQSPSPRPPRAPAATRPPGQNRYYPAPTDDGPQMFDLYWSPGQVRARADSRMLEAQRFVMRAAWHDGGRDDALVSTDHPVAYADRFRVRRPGDTSMGKGPHVDGGSVERWEPDGYGRGGGTYRKIFEGRWEEHDPWDSSARLAATSDLYNGAGACSMFRMFQGWLALSPIAPGEGTLLVCPMLQLTTAYLLLRPFFQPRFPSGFDLGLDFDFGFSAGGPNLGPGSGPGSDDHPHPHPHPHLFHDNNNSHTTTNTTNDENADNDDPDYYFLHESNWTLQPRPFDSVVQGAVPGHIQELSDALHPHLRLGRKTLVPVPRVAPGDWVVWHPDLVHAAEAVHGGRADSAALYVPACPLTQTNALYLARQRRAFLLGLPAPDFFGTTTTGGGGGGSGGRSGSVGGGLGGAIVLDGGGVVGGGGTGGGGETAHLGRPGVQDINDAGGEDGLRAMGLLAFDEPRAAPHVQREVVRLANGILFPDRFDMGYKRVAKDT</sequence>
<comment type="caution">
    <text evidence="2">The sequence shown here is derived from an EMBL/GenBank/DDBJ whole genome shotgun (WGS) entry which is preliminary data.</text>
</comment>
<feature type="region of interest" description="Disordered" evidence="1">
    <location>
        <begin position="357"/>
        <end position="402"/>
    </location>
</feature>
<evidence type="ECO:0000256" key="1">
    <source>
        <dbReference type="SAM" id="MobiDB-lite"/>
    </source>
</evidence>
<dbReference type="InterPro" id="IPR010856">
    <property type="entry name" value="Gig2-like"/>
</dbReference>
<dbReference type="Pfam" id="PF07350">
    <property type="entry name" value="Gig2-like"/>
    <property type="match status" value="1"/>
</dbReference>
<evidence type="ECO:0000313" key="3">
    <source>
        <dbReference type="Proteomes" id="UP001320420"/>
    </source>
</evidence>
<dbReference type="Gene3D" id="2.60.120.330">
    <property type="entry name" value="B-lactam Antibiotic, Isopenicillin N Synthase, Chain"/>
    <property type="match status" value="1"/>
</dbReference>
<dbReference type="EMBL" id="JAKJXP020000053">
    <property type="protein sequence ID" value="KAK7751208.1"/>
    <property type="molecule type" value="Genomic_DNA"/>
</dbReference>
<keyword evidence="3" id="KW-1185">Reference proteome</keyword>
<evidence type="ECO:0000313" key="2">
    <source>
        <dbReference type="EMBL" id="KAK7751208.1"/>
    </source>
</evidence>
<feature type="region of interest" description="Disordered" evidence="1">
    <location>
        <begin position="136"/>
        <end position="165"/>
    </location>
</feature>
<dbReference type="PANTHER" id="PTHR30613:SF1">
    <property type="entry name" value="DUF1479 DOMAIN PROTEIN (AFU_ORTHOLOGUE AFUA_5G09280)"/>
    <property type="match status" value="1"/>
</dbReference>
<proteinExistence type="predicted"/>
<reference evidence="2 3" key="1">
    <citation type="submission" date="2024-02" db="EMBL/GenBank/DDBJ databases">
        <title>De novo assembly and annotation of 12 fungi associated with fruit tree decline syndrome in Ontario, Canada.</title>
        <authorList>
            <person name="Sulman M."/>
            <person name="Ellouze W."/>
            <person name="Ilyukhin E."/>
        </authorList>
    </citation>
    <scope>NUCLEOTIDE SEQUENCE [LARGE SCALE GENOMIC DNA]</scope>
    <source>
        <strain evidence="2 3">M11/M66-122</strain>
    </source>
</reference>
<gene>
    <name evidence="2" type="ORF">SLS62_006894</name>
</gene>
<dbReference type="Proteomes" id="UP001320420">
    <property type="component" value="Unassembled WGS sequence"/>
</dbReference>
<dbReference type="InterPro" id="IPR027443">
    <property type="entry name" value="IPNS-like_sf"/>
</dbReference>
<dbReference type="PANTHER" id="PTHR30613">
    <property type="entry name" value="UNCHARACTERIZED PROTEIN YBIU-RELATED"/>
    <property type="match status" value="1"/>
</dbReference>